<name>A0A6H5H884_9HEMI</name>
<dbReference type="Proteomes" id="UP000479000">
    <property type="component" value="Unassembled WGS sequence"/>
</dbReference>
<proteinExistence type="predicted"/>
<dbReference type="AlphaFoldDB" id="A0A6H5H884"/>
<evidence type="ECO:0000256" key="1">
    <source>
        <dbReference type="SAM" id="MobiDB-lite"/>
    </source>
</evidence>
<gene>
    <name evidence="2" type="ORF">NTEN_LOCUS17187</name>
</gene>
<feature type="region of interest" description="Disordered" evidence="1">
    <location>
        <begin position="82"/>
        <end position="113"/>
    </location>
</feature>
<sequence>MTHHPYIFSRPDGSKLTKNPTPCKRAPTIKLRLVTGTWKKYIHAPGTNQLILRPKTITIDPFSQRKTTATIRQILGDLRTKQSEKCFPYPPRNPASNRKSSEKLKGVWNPNLR</sequence>
<feature type="region of interest" description="Disordered" evidence="1">
    <location>
        <begin position="1"/>
        <end position="23"/>
    </location>
</feature>
<keyword evidence="3" id="KW-1185">Reference proteome</keyword>
<dbReference type="EMBL" id="CADCXU010025448">
    <property type="protein sequence ID" value="CAB0012449.1"/>
    <property type="molecule type" value="Genomic_DNA"/>
</dbReference>
<protein>
    <submittedName>
        <fullName evidence="2">Uncharacterized protein</fullName>
    </submittedName>
</protein>
<evidence type="ECO:0000313" key="3">
    <source>
        <dbReference type="Proteomes" id="UP000479000"/>
    </source>
</evidence>
<accession>A0A6H5H884</accession>
<organism evidence="2 3">
    <name type="scientific">Nesidiocoris tenuis</name>
    <dbReference type="NCBI Taxonomy" id="355587"/>
    <lineage>
        <taxon>Eukaryota</taxon>
        <taxon>Metazoa</taxon>
        <taxon>Ecdysozoa</taxon>
        <taxon>Arthropoda</taxon>
        <taxon>Hexapoda</taxon>
        <taxon>Insecta</taxon>
        <taxon>Pterygota</taxon>
        <taxon>Neoptera</taxon>
        <taxon>Paraneoptera</taxon>
        <taxon>Hemiptera</taxon>
        <taxon>Heteroptera</taxon>
        <taxon>Panheteroptera</taxon>
        <taxon>Cimicomorpha</taxon>
        <taxon>Miridae</taxon>
        <taxon>Dicyphina</taxon>
        <taxon>Nesidiocoris</taxon>
    </lineage>
</organism>
<reference evidence="2 3" key="1">
    <citation type="submission" date="2020-02" db="EMBL/GenBank/DDBJ databases">
        <authorList>
            <person name="Ferguson B K."/>
        </authorList>
    </citation>
    <scope>NUCLEOTIDE SEQUENCE [LARGE SCALE GENOMIC DNA]</scope>
</reference>
<evidence type="ECO:0000313" key="2">
    <source>
        <dbReference type="EMBL" id="CAB0012449.1"/>
    </source>
</evidence>